<reference evidence="2 3" key="1">
    <citation type="journal article" date="2014" name="Genome Announc.">
        <title>Genome sequence of the basidiomycetous fungus Pseudozyma aphidis DSM70725, an efficient producer of biosurfactant mannosylerythritol lipids.</title>
        <authorList>
            <person name="Lorenz S."/>
            <person name="Guenther M."/>
            <person name="Grumaz C."/>
            <person name="Rupp S."/>
            <person name="Zibek S."/>
            <person name="Sohn K."/>
        </authorList>
    </citation>
    <scope>NUCLEOTIDE SEQUENCE [LARGE SCALE GENOMIC DNA]</scope>
    <source>
        <strain evidence="3">ATCC 32657 / CBS 517.83 / DSM 70725 / JCM 10318 / NBRC 10182 / NRRL Y-7954 / St-0401</strain>
    </source>
</reference>
<dbReference type="OrthoDB" id="2553323at2759"/>
<dbReference type="HOGENOM" id="CLU_048325_0_0_1"/>
<proteinExistence type="predicted"/>
<protein>
    <submittedName>
        <fullName evidence="2">Uncharacterized protein</fullName>
    </submittedName>
</protein>
<keyword evidence="3" id="KW-1185">Reference proteome</keyword>
<gene>
    <name evidence="2" type="ORF">PaG_04510</name>
</gene>
<feature type="compositionally biased region" description="Polar residues" evidence="1">
    <location>
        <begin position="293"/>
        <end position="309"/>
    </location>
</feature>
<dbReference type="EMBL" id="AWNI01000016">
    <property type="protein sequence ID" value="ETS61472.1"/>
    <property type="molecule type" value="Genomic_DNA"/>
</dbReference>
<accession>W3VKY8</accession>
<feature type="region of interest" description="Disordered" evidence="1">
    <location>
        <begin position="290"/>
        <end position="309"/>
    </location>
</feature>
<dbReference type="AlphaFoldDB" id="W3VKY8"/>
<comment type="caution">
    <text evidence="2">The sequence shown here is derived from an EMBL/GenBank/DDBJ whole genome shotgun (WGS) entry which is preliminary data.</text>
</comment>
<name>W3VKY8_MOEAP</name>
<sequence length="420" mass="46356">MGAGAGAWHGPACAPLLPSPSERLVDPVLTREIGLGPTLLFSAPGRSWPLSRRSHRRGRSRAACRKERQERTEMLSPLLCASMLGAQRCFTLMLLAAMLFRSARAFEIPEALRAGRELEQVLREAQIDFPLLELSHTAPSGVRTSANELMASVQRARIAIAQHVSGIRHGADESAVDHARRLQEELMRRVETHYSAQLQGVAVDKVEWQLHRGLADGVSASKQPHFVQNILRPAPELSELIRAQDETRFGFELRRLQAVLKRINPVSAYKRWKTRRLLAQISSAPVKKAQVGTKAQSGTKSQVGTNGSPTPWNIDLLRARLSSITALRSTQVASEASLAEAEAAAQRLETVAPIKSDLKLDKPPLPKKTKPKKIKTIKRPGWDGVKAPRRWAKTMHRVAPVDSWDDIPIPGMNPVPVVAH</sequence>
<evidence type="ECO:0000313" key="2">
    <source>
        <dbReference type="EMBL" id="ETS61472.1"/>
    </source>
</evidence>
<dbReference type="Proteomes" id="UP000019462">
    <property type="component" value="Unassembled WGS sequence"/>
</dbReference>
<organism evidence="2 3">
    <name type="scientific">Moesziomyces aphidis</name>
    <name type="common">Pseudozyma aphidis</name>
    <dbReference type="NCBI Taxonomy" id="84754"/>
    <lineage>
        <taxon>Eukaryota</taxon>
        <taxon>Fungi</taxon>
        <taxon>Dikarya</taxon>
        <taxon>Basidiomycota</taxon>
        <taxon>Ustilaginomycotina</taxon>
        <taxon>Ustilaginomycetes</taxon>
        <taxon>Ustilaginales</taxon>
        <taxon>Ustilaginaceae</taxon>
        <taxon>Moesziomyces</taxon>
    </lineage>
</organism>
<evidence type="ECO:0000313" key="3">
    <source>
        <dbReference type="Proteomes" id="UP000019462"/>
    </source>
</evidence>
<evidence type="ECO:0000256" key="1">
    <source>
        <dbReference type="SAM" id="MobiDB-lite"/>
    </source>
</evidence>